<dbReference type="EMBL" id="PVYX01000001">
    <property type="protein sequence ID" value="PRX56799.1"/>
    <property type="molecule type" value="Genomic_DNA"/>
</dbReference>
<proteinExistence type="predicted"/>
<protein>
    <submittedName>
        <fullName evidence="1">Uncharacterized protein</fullName>
    </submittedName>
</protein>
<accession>A0A2T0MGU9</accession>
<sequence>MSRKGNKKKRSQRISSFEEGEIEFLISREFPERAREVENKFSGLQKFWISTNRTKAAILKLAEGDFNKIRELIKQANADPRDVIAYAEFPRSMQFSWSDKNNMTEEEKEEIRQNDWEEYQDWRNKGQS</sequence>
<evidence type="ECO:0000313" key="2">
    <source>
        <dbReference type="Proteomes" id="UP000237640"/>
    </source>
</evidence>
<name>A0A2T0MGU9_9FLAO</name>
<comment type="caution">
    <text evidence="1">The sequence shown here is derived from an EMBL/GenBank/DDBJ whole genome shotgun (WGS) entry which is preliminary data.</text>
</comment>
<dbReference type="Proteomes" id="UP000237640">
    <property type="component" value="Unassembled WGS sequence"/>
</dbReference>
<dbReference type="RefSeq" id="WP_106143740.1">
    <property type="nucleotide sequence ID" value="NZ_PVYX01000001.1"/>
</dbReference>
<keyword evidence="2" id="KW-1185">Reference proteome</keyword>
<dbReference type="OrthoDB" id="1448788at2"/>
<reference evidence="1 2" key="1">
    <citation type="submission" date="2018-03" db="EMBL/GenBank/DDBJ databases">
        <title>Genomic Encyclopedia of Archaeal and Bacterial Type Strains, Phase II (KMG-II): from individual species to whole genera.</title>
        <authorList>
            <person name="Goeker M."/>
        </authorList>
    </citation>
    <scope>NUCLEOTIDE SEQUENCE [LARGE SCALE GENOMIC DNA]</scope>
    <source>
        <strain evidence="1 2">DSM 25027</strain>
    </source>
</reference>
<dbReference type="AlphaFoldDB" id="A0A2T0MGU9"/>
<evidence type="ECO:0000313" key="1">
    <source>
        <dbReference type="EMBL" id="PRX56799.1"/>
    </source>
</evidence>
<organism evidence="1 2">
    <name type="scientific">Flagellimonas meridianipacifica</name>
    <dbReference type="NCBI Taxonomy" id="1080225"/>
    <lineage>
        <taxon>Bacteria</taxon>
        <taxon>Pseudomonadati</taxon>
        <taxon>Bacteroidota</taxon>
        <taxon>Flavobacteriia</taxon>
        <taxon>Flavobacteriales</taxon>
        <taxon>Flavobacteriaceae</taxon>
        <taxon>Flagellimonas</taxon>
    </lineage>
</organism>
<gene>
    <name evidence="1" type="ORF">CLV81_0797</name>
</gene>